<evidence type="ECO:0000256" key="2">
    <source>
        <dbReference type="ARBA" id="ARBA00007131"/>
    </source>
</evidence>
<evidence type="ECO:0000259" key="4">
    <source>
        <dbReference type="Pfam" id="PF00456"/>
    </source>
</evidence>
<dbReference type="EMBL" id="LR134356">
    <property type="protein sequence ID" value="VEG52697.1"/>
    <property type="molecule type" value="Genomic_DNA"/>
</dbReference>
<proteinExistence type="inferred from homology"/>
<comment type="similarity">
    <text evidence="2">Belongs to the transketolase family.</text>
</comment>
<keyword evidence="6" id="KW-1185">Reference proteome</keyword>
<accession>A0A3S5EJ40</accession>
<keyword evidence="5" id="KW-0808">Transferase</keyword>
<comment type="cofactor">
    <cofactor evidence="1">
        <name>thiamine diphosphate</name>
        <dbReference type="ChEBI" id="CHEBI:58937"/>
    </cofactor>
</comment>
<sequence>MVEQTILAAHPMRDAADLRAVARRLRLHALCAARGKGEAYIGQALQSAELFAVLYFRELNWSPGTQNDEARDRLLLSVGHYGLAHYAAMAEHGLLTVDELRTYGADGSALTLGAEPGDVPGMEFAGGSLGQGLGVAGGLAWGLRYRGNSARVFDYMSDGETQEGSTWEAAMFAGARGLSNLTAIVDVNRTQADGDLVLEVEPLADKFRAFGWWAHDVDGNDVDALLDAFAAADRDAGARPRALIAHTRLAQGAPSLQNRPNAHFVRMSADEWVTAQREIEEGL</sequence>
<dbReference type="Gene3D" id="3.40.50.970">
    <property type="match status" value="1"/>
</dbReference>
<dbReference type="InterPro" id="IPR029061">
    <property type="entry name" value="THDP-binding"/>
</dbReference>
<dbReference type="GO" id="GO:0004802">
    <property type="term" value="F:transketolase activity"/>
    <property type="evidence" value="ECO:0007669"/>
    <property type="project" value="UniProtKB-EC"/>
</dbReference>
<dbReference type="InterPro" id="IPR005474">
    <property type="entry name" value="Transketolase_N"/>
</dbReference>
<dbReference type="Pfam" id="PF00456">
    <property type="entry name" value="Transketolase_N"/>
    <property type="match status" value="1"/>
</dbReference>
<dbReference type="EC" id="2.2.1.1" evidence="5"/>
<dbReference type="STRING" id="1791.GCA_001049355_00543"/>
<dbReference type="Proteomes" id="UP000279306">
    <property type="component" value="Chromosome"/>
</dbReference>
<dbReference type="PANTHER" id="PTHR47514:SF1">
    <property type="entry name" value="TRANSKETOLASE N-TERMINAL SECTION-RELATED"/>
    <property type="match status" value="1"/>
</dbReference>
<dbReference type="SUPFAM" id="SSF52518">
    <property type="entry name" value="Thiamin diphosphate-binding fold (THDP-binding)"/>
    <property type="match status" value="1"/>
</dbReference>
<protein>
    <submittedName>
        <fullName evidence="5">Transketolase-like protein</fullName>
        <ecNumber evidence="5">2.2.1.1</ecNumber>
    </submittedName>
</protein>
<keyword evidence="3" id="KW-0786">Thiamine pyrophosphate</keyword>
<dbReference type="PANTHER" id="PTHR47514">
    <property type="entry name" value="TRANSKETOLASE N-TERMINAL SECTION-RELATED"/>
    <property type="match status" value="1"/>
</dbReference>
<dbReference type="AlphaFoldDB" id="A0A3S5EJ40"/>
<feature type="domain" description="Transketolase N-terminal" evidence="4">
    <location>
        <begin position="22"/>
        <end position="275"/>
    </location>
</feature>
<organism evidence="5 6">
    <name type="scientific">Mycolicibacterium aurum</name>
    <name type="common">Mycobacterium aurum</name>
    <dbReference type="NCBI Taxonomy" id="1791"/>
    <lineage>
        <taxon>Bacteria</taxon>
        <taxon>Bacillati</taxon>
        <taxon>Actinomycetota</taxon>
        <taxon>Actinomycetes</taxon>
        <taxon>Mycobacteriales</taxon>
        <taxon>Mycobacteriaceae</taxon>
        <taxon>Mycolicibacterium</taxon>
    </lineage>
</organism>
<evidence type="ECO:0000313" key="6">
    <source>
        <dbReference type="Proteomes" id="UP000279306"/>
    </source>
</evidence>
<dbReference type="RefSeq" id="WP_197724202.1">
    <property type="nucleotide sequence ID" value="NZ_CVQQ01000001.1"/>
</dbReference>
<evidence type="ECO:0000256" key="1">
    <source>
        <dbReference type="ARBA" id="ARBA00001964"/>
    </source>
</evidence>
<dbReference type="GO" id="GO:0000287">
    <property type="term" value="F:magnesium ion binding"/>
    <property type="evidence" value="ECO:0007669"/>
    <property type="project" value="UniProtKB-ARBA"/>
</dbReference>
<reference evidence="5 6" key="1">
    <citation type="submission" date="2018-12" db="EMBL/GenBank/DDBJ databases">
        <authorList>
            <consortium name="Pathogen Informatics"/>
        </authorList>
    </citation>
    <scope>NUCLEOTIDE SEQUENCE [LARGE SCALE GENOMIC DNA]</scope>
    <source>
        <strain evidence="5 6">NCTC10437</strain>
    </source>
</reference>
<evidence type="ECO:0000256" key="3">
    <source>
        <dbReference type="ARBA" id="ARBA00023052"/>
    </source>
</evidence>
<gene>
    <name evidence="5" type="primary">tkt_1</name>
    <name evidence="5" type="ORF">NCTC10437_01590</name>
</gene>
<dbReference type="KEGG" id="mauu:NCTC10437_01590"/>
<name>A0A3S5EJ40_MYCAU</name>
<evidence type="ECO:0000313" key="5">
    <source>
        <dbReference type="EMBL" id="VEG52697.1"/>
    </source>
</evidence>